<evidence type="ECO:0000313" key="2">
    <source>
        <dbReference type="EMBL" id="KAK4666072.1"/>
    </source>
</evidence>
<feature type="region of interest" description="Disordered" evidence="1">
    <location>
        <begin position="1"/>
        <end position="50"/>
    </location>
</feature>
<feature type="compositionally biased region" description="Low complexity" evidence="1">
    <location>
        <begin position="293"/>
        <end position="306"/>
    </location>
</feature>
<evidence type="ECO:0000256" key="1">
    <source>
        <dbReference type="SAM" id="MobiDB-lite"/>
    </source>
</evidence>
<dbReference type="Proteomes" id="UP001326199">
    <property type="component" value="Unassembled WGS sequence"/>
</dbReference>
<feature type="region of interest" description="Disordered" evidence="1">
    <location>
        <begin position="449"/>
        <end position="470"/>
    </location>
</feature>
<name>A0ABR0HE10_9PEZI</name>
<keyword evidence="3" id="KW-1185">Reference proteome</keyword>
<dbReference type="GeneID" id="87926065"/>
<feature type="compositionally biased region" description="Basic and acidic residues" evidence="1">
    <location>
        <begin position="460"/>
        <end position="470"/>
    </location>
</feature>
<sequence length="470" mass="51632">MFEICGSNGDFVVPEGSEDPVNPSTYRPPGNNALGRSEPRGSNRQFRGHGGLAMSQYSERIARSRLNNSRAHPYAPEQRFRVSTPGAPFSPYRHIVQQSNVDTAASIGPQSAALNLHIHPAVPKRRWAAWSERRLLGNSLIRDERPKAVTALSASNDKLPFLAFFDPDISCSVIRSSAVEVLGFRPMKAPKGTGGAVICSRWGVVNSAKFVQVVIESLNRGKAEVCVGKIWVLDDEKNLDDENDENDGFGAAMILRADIFSADQPGLDKGSGQAPQTNPSRLYPRQHPQFRLTPPSSSRVSSGTGGVTASVLHTPATSVHFATSSPADDTRHQTVDQQQTQTQHAGAFQAQSQLHTPHVQLEHWNQQAHSQLSARQHHQIRRYPNRHPQQLNEQRQQRQPDTFMYANGGYLATPSATGTQSLYSHSAPSYSPIRMNLTQELPWTPLDSSPGPDFLGGGVGHRETTRDITR</sequence>
<feature type="compositionally biased region" description="Low complexity" evidence="1">
    <location>
        <begin position="335"/>
        <end position="349"/>
    </location>
</feature>
<dbReference type="RefSeq" id="XP_062766038.1">
    <property type="nucleotide sequence ID" value="XM_062905955.1"/>
</dbReference>
<dbReference type="EMBL" id="JAFFHB010000005">
    <property type="protein sequence ID" value="KAK4666072.1"/>
    <property type="molecule type" value="Genomic_DNA"/>
</dbReference>
<gene>
    <name evidence="2" type="ORF">QC763_0069040</name>
</gene>
<accession>A0ABR0HE10</accession>
<evidence type="ECO:0000313" key="3">
    <source>
        <dbReference type="Proteomes" id="UP001326199"/>
    </source>
</evidence>
<proteinExistence type="predicted"/>
<organism evidence="2 3">
    <name type="scientific">Podospora pseudopauciseta</name>
    <dbReference type="NCBI Taxonomy" id="2093780"/>
    <lineage>
        <taxon>Eukaryota</taxon>
        <taxon>Fungi</taxon>
        <taxon>Dikarya</taxon>
        <taxon>Ascomycota</taxon>
        <taxon>Pezizomycotina</taxon>
        <taxon>Sordariomycetes</taxon>
        <taxon>Sordariomycetidae</taxon>
        <taxon>Sordariales</taxon>
        <taxon>Podosporaceae</taxon>
        <taxon>Podospora</taxon>
    </lineage>
</organism>
<feature type="region of interest" description="Disordered" evidence="1">
    <location>
        <begin position="321"/>
        <end position="349"/>
    </location>
</feature>
<protein>
    <submittedName>
        <fullName evidence="2">Uncharacterized protein</fullName>
    </submittedName>
</protein>
<comment type="caution">
    <text evidence="2">The sequence shown here is derived from an EMBL/GenBank/DDBJ whole genome shotgun (WGS) entry which is preliminary data.</text>
</comment>
<reference evidence="2 3" key="1">
    <citation type="journal article" date="2023" name="bioRxiv">
        <title>High-quality genome assemblies of four members of thePodospora anserinaspecies complex.</title>
        <authorList>
            <person name="Ament-Velasquez S.L."/>
            <person name="Vogan A.A."/>
            <person name="Wallerman O."/>
            <person name="Hartmann F."/>
            <person name="Gautier V."/>
            <person name="Silar P."/>
            <person name="Giraud T."/>
            <person name="Johannesson H."/>
        </authorList>
    </citation>
    <scope>NUCLEOTIDE SEQUENCE [LARGE SCALE GENOMIC DNA]</scope>
    <source>
        <strain evidence="2 3">CBS 411.78</strain>
    </source>
</reference>
<feature type="region of interest" description="Disordered" evidence="1">
    <location>
        <begin position="264"/>
        <end position="306"/>
    </location>
</feature>